<proteinExistence type="predicted"/>
<dbReference type="Proteomes" id="UP001596506">
    <property type="component" value="Unassembled WGS sequence"/>
</dbReference>
<dbReference type="InterPro" id="IPR011622">
    <property type="entry name" value="7TMR_DISM_rcpt_extracell_dom2"/>
</dbReference>
<dbReference type="SMART" id="SM00267">
    <property type="entry name" value="GGDEF"/>
    <property type="match status" value="1"/>
</dbReference>
<comment type="caution">
    <text evidence="4">The sequence shown here is derived from an EMBL/GenBank/DDBJ whole genome shotgun (WGS) entry which is preliminary data.</text>
</comment>
<dbReference type="EMBL" id="JBHTBD010000001">
    <property type="protein sequence ID" value="MFC7293141.1"/>
    <property type="molecule type" value="Genomic_DNA"/>
</dbReference>
<dbReference type="Pfam" id="PF07696">
    <property type="entry name" value="7TMR-DISMED2"/>
    <property type="match status" value="1"/>
</dbReference>
<feature type="domain" description="GGDEF" evidence="3">
    <location>
        <begin position="439"/>
        <end position="584"/>
    </location>
</feature>
<dbReference type="Pfam" id="PF00990">
    <property type="entry name" value="GGDEF"/>
    <property type="match status" value="1"/>
</dbReference>
<feature type="transmembrane region" description="Helical" evidence="1">
    <location>
        <begin position="362"/>
        <end position="380"/>
    </location>
</feature>
<dbReference type="SUPFAM" id="SSF55073">
    <property type="entry name" value="Nucleotide cyclase"/>
    <property type="match status" value="1"/>
</dbReference>
<feature type="transmembrane region" description="Helical" evidence="1">
    <location>
        <begin position="206"/>
        <end position="228"/>
    </location>
</feature>
<dbReference type="RefSeq" id="WP_100689009.1">
    <property type="nucleotide sequence ID" value="NZ_JBHTBD010000001.1"/>
</dbReference>
<dbReference type="CDD" id="cd01949">
    <property type="entry name" value="GGDEF"/>
    <property type="match status" value="1"/>
</dbReference>
<evidence type="ECO:0000259" key="3">
    <source>
        <dbReference type="PROSITE" id="PS50887"/>
    </source>
</evidence>
<dbReference type="Gene3D" id="2.60.40.2380">
    <property type="match status" value="1"/>
</dbReference>
<gene>
    <name evidence="4" type="ORF">ACFQQA_00245</name>
</gene>
<feature type="domain" description="EAL" evidence="2">
    <location>
        <begin position="592"/>
        <end position="844"/>
    </location>
</feature>
<evidence type="ECO:0000313" key="5">
    <source>
        <dbReference type="Proteomes" id="UP001596506"/>
    </source>
</evidence>
<name>A0ABW2IQE5_9GAMM</name>
<feature type="transmembrane region" description="Helical" evidence="1">
    <location>
        <begin position="272"/>
        <end position="290"/>
    </location>
</feature>
<keyword evidence="1" id="KW-0472">Membrane</keyword>
<dbReference type="Pfam" id="PF07695">
    <property type="entry name" value="7TMR-DISM_7TM"/>
    <property type="match status" value="1"/>
</dbReference>
<keyword evidence="5" id="KW-1185">Reference proteome</keyword>
<dbReference type="InterPro" id="IPR029787">
    <property type="entry name" value="Nucleotide_cyclase"/>
</dbReference>
<dbReference type="PROSITE" id="PS50887">
    <property type="entry name" value="GGDEF"/>
    <property type="match status" value="1"/>
</dbReference>
<dbReference type="PANTHER" id="PTHR33121">
    <property type="entry name" value="CYCLIC DI-GMP PHOSPHODIESTERASE PDEF"/>
    <property type="match status" value="1"/>
</dbReference>
<protein>
    <submittedName>
        <fullName evidence="4">EAL domain-containing protein</fullName>
    </submittedName>
</protein>
<sequence length="854" mass="94439">MVTRFQGSRVLAVLMLLLPLAFGSRGAETFRFPDIEFLRVPPGVHLSPSEVIASDDWLPLGNSSPNFGYTRDTVWFRFDVPANRQADLLEVAYSQLDYISFYLLDSGELVDTVTTGDRYPFAQRPVLNRHFLFPFNPDGGKNREILLEIRTEGTLQAPMSLWNTRAFFAHASVEEQLHAVYYGILISVIFFNLFVFFALREPVYLLYVLSTLGYLLLISNLNGTAFQLLWPESPEIQNRAMLFTVPLAVVFTLLFSRSFLKLEQTAPNLNRIVLGFIAANALVAVVTGIIDYSNAIRITVAMAIPSTLLLTVIGPLQWMRGKPQASYYTIAWGALSLGSAITAANKYGMLPNNFITTYGMEIGSAFEAMLLALALAARIYQERQEKVEAREAELAAIAARRSAELKLIENALHNTLTGLPNRASFEMHVNDLIHQAPHTRHGIVVIHMNNLQSVTKTLGHQNTDRILERVSQNLNAIIGKLPGIIPLGQHNGRSFFVACLDPETFAFVVNANLTENAGRSVMRALEAVRRPVDYLGMQIPLGAQLGIAVSPAHGTDATSLIRRASIAESSERAKERGMAYYKPSRDSYSAGRLTMVSKLQQALANNELELHLQPKLNLASGQVAGLEVLIRWPARQPSVCADEFIMLAEQTGLIKPLTRWVLERSLQIRSCLLEHGHVLDLSLNISPANLREPDFPDFVNRTMNAHPGHVGAVIFEVTETSMMQDPANALTALNSLANAGIPVSIDDFGSGYSSLSYIKQLPASEIKIDRSLITDLVTGEEDRVIVQTTINMCHSLGYRVVAEGVEDEATASLLKGMGCDMIQGYLLSRPLPLEQMLVWLAQRQETAVKQQLPG</sequence>
<feature type="transmembrane region" description="Helical" evidence="1">
    <location>
        <begin position="179"/>
        <end position="199"/>
    </location>
</feature>
<dbReference type="InterPro" id="IPR050706">
    <property type="entry name" value="Cyclic-di-GMP_PDE-like"/>
</dbReference>
<dbReference type="InterPro" id="IPR035919">
    <property type="entry name" value="EAL_sf"/>
</dbReference>
<dbReference type="PANTHER" id="PTHR33121:SF70">
    <property type="entry name" value="SIGNALING PROTEIN YKOW"/>
    <property type="match status" value="1"/>
</dbReference>
<feature type="transmembrane region" description="Helical" evidence="1">
    <location>
        <begin position="325"/>
        <end position="342"/>
    </location>
</feature>
<dbReference type="InterPro" id="IPR043128">
    <property type="entry name" value="Rev_trsase/Diguanyl_cyclase"/>
</dbReference>
<accession>A0ABW2IQE5</accession>
<dbReference type="PROSITE" id="PS50883">
    <property type="entry name" value="EAL"/>
    <property type="match status" value="1"/>
</dbReference>
<evidence type="ECO:0000313" key="4">
    <source>
        <dbReference type="EMBL" id="MFC7293141.1"/>
    </source>
</evidence>
<reference evidence="5" key="1">
    <citation type="journal article" date="2019" name="Int. J. Syst. Evol. Microbiol.">
        <title>The Global Catalogue of Microorganisms (GCM) 10K type strain sequencing project: providing services to taxonomists for standard genome sequencing and annotation.</title>
        <authorList>
            <consortium name="The Broad Institute Genomics Platform"/>
            <consortium name="The Broad Institute Genome Sequencing Center for Infectious Disease"/>
            <person name="Wu L."/>
            <person name="Ma J."/>
        </authorList>
    </citation>
    <scope>NUCLEOTIDE SEQUENCE [LARGE SCALE GENOMIC DNA]</scope>
    <source>
        <strain evidence="5">CCUG 60559</strain>
    </source>
</reference>
<evidence type="ECO:0000256" key="1">
    <source>
        <dbReference type="SAM" id="Phobius"/>
    </source>
</evidence>
<dbReference type="SMART" id="SM00052">
    <property type="entry name" value="EAL"/>
    <property type="match status" value="1"/>
</dbReference>
<dbReference type="Gene3D" id="3.30.70.270">
    <property type="match status" value="1"/>
</dbReference>
<dbReference type="InterPro" id="IPR001633">
    <property type="entry name" value="EAL_dom"/>
</dbReference>
<dbReference type="CDD" id="cd01948">
    <property type="entry name" value="EAL"/>
    <property type="match status" value="1"/>
</dbReference>
<keyword evidence="1" id="KW-1133">Transmembrane helix</keyword>
<dbReference type="InterPro" id="IPR000160">
    <property type="entry name" value="GGDEF_dom"/>
</dbReference>
<organism evidence="4 5">
    <name type="scientific">Marinobacter aromaticivorans</name>
    <dbReference type="NCBI Taxonomy" id="1494078"/>
    <lineage>
        <taxon>Bacteria</taxon>
        <taxon>Pseudomonadati</taxon>
        <taxon>Pseudomonadota</taxon>
        <taxon>Gammaproteobacteria</taxon>
        <taxon>Pseudomonadales</taxon>
        <taxon>Marinobacteraceae</taxon>
        <taxon>Marinobacter</taxon>
    </lineage>
</organism>
<dbReference type="InterPro" id="IPR011623">
    <property type="entry name" value="7TMR_DISM_rcpt_extracell_dom1"/>
</dbReference>
<dbReference type="Gene3D" id="3.20.20.450">
    <property type="entry name" value="EAL domain"/>
    <property type="match status" value="1"/>
</dbReference>
<dbReference type="Pfam" id="PF00563">
    <property type="entry name" value="EAL"/>
    <property type="match status" value="1"/>
</dbReference>
<feature type="transmembrane region" description="Helical" evidence="1">
    <location>
        <begin position="240"/>
        <end position="260"/>
    </location>
</feature>
<dbReference type="SUPFAM" id="SSF141868">
    <property type="entry name" value="EAL domain-like"/>
    <property type="match status" value="1"/>
</dbReference>
<feature type="transmembrane region" description="Helical" evidence="1">
    <location>
        <begin position="296"/>
        <end position="313"/>
    </location>
</feature>
<evidence type="ECO:0000259" key="2">
    <source>
        <dbReference type="PROSITE" id="PS50883"/>
    </source>
</evidence>
<keyword evidence="1" id="KW-0812">Transmembrane</keyword>